<dbReference type="AlphaFoldDB" id="A0A6A4LKB4"/>
<proteinExistence type="inferred from homology"/>
<dbReference type="Pfam" id="PF00232">
    <property type="entry name" value="Glyco_hydro_1"/>
    <property type="match status" value="2"/>
</dbReference>
<sequence length="407" mass="46138">MKDKSFQFYYLCFLLFLCFSSAHSLVRNCSPGEEGEDINRSQFPDGFFFGTATSSYQIEGAYLEDGKRLNNWDVFNHRKGNINGENGDVADDHYHRCPVGNSDVEPLLAMHNMLLAHGKAAKLYRDHFQKNQGGVIGIVVSAFMYKPLTENEVDLAAAKRALAFNVAWTFDPLIFGDYPPEMRHYHGKELPSFSPEEKEIIKGSIDFIGLNHYSTFYVKDCISSSCALGGDRPIRGFSNTTGYRDGVPIGDRTGMASFFVVPRGMEEIVNYVKDRYHNKPMYVLENGYSPPNQEVQEQEVLNDVKRIEFHKAYLASLARSIRNGADVRGYFVWTLMDNYEWVDGYGLTFGLYYIDRQTLRRTPKQSALWYRSFLTNTSSCQKEEVMGSSFGNKNVIASGVQAKAASM</sequence>
<dbReference type="InterPro" id="IPR033132">
    <property type="entry name" value="GH_1_N_CS"/>
</dbReference>
<dbReference type="PRINTS" id="PR00131">
    <property type="entry name" value="GLHYDRLASE1"/>
</dbReference>
<evidence type="ECO:0000256" key="4">
    <source>
        <dbReference type="SAM" id="SignalP"/>
    </source>
</evidence>
<keyword evidence="6" id="KW-1185">Reference proteome</keyword>
<protein>
    <recommendedName>
        <fullName evidence="7">Beta-glucosidase</fullName>
    </recommendedName>
</protein>
<feature type="chain" id="PRO_5025420107" description="Beta-glucosidase" evidence="4">
    <location>
        <begin position="23"/>
        <end position="407"/>
    </location>
</feature>
<dbReference type="InterPro" id="IPR017853">
    <property type="entry name" value="GH"/>
</dbReference>
<gene>
    <name evidence="5" type="ORF">C3L33_09956</name>
</gene>
<dbReference type="GO" id="GO:0005975">
    <property type="term" value="P:carbohydrate metabolic process"/>
    <property type="evidence" value="ECO:0007669"/>
    <property type="project" value="InterPro"/>
</dbReference>
<evidence type="ECO:0000256" key="1">
    <source>
        <dbReference type="ARBA" id="ARBA00010838"/>
    </source>
</evidence>
<dbReference type="PROSITE" id="PS00653">
    <property type="entry name" value="GLYCOSYL_HYDROL_F1_2"/>
    <property type="match status" value="1"/>
</dbReference>
<evidence type="ECO:0000256" key="2">
    <source>
        <dbReference type="ARBA" id="ARBA00022801"/>
    </source>
</evidence>
<evidence type="ECO:0000256" key="3">
    <source>
        <dbReference type="RuleBase" id="RU003690"/>
    </source>
</evidence>
<feature type="signal peptide" evidence="4">
    <location>
        <begin position="1"/>
        <end position="22"/>
    </location>
</feature>
<accession>A0A6A4LKB4</accession>
<dbReference type="GO" id="GO:0008422">
    <property type="term" value="F:beta-glucosidase activity"/>
    <property type="evidence" value="ECO:0007669"/>
    <property type="project" value="TreeGrafter"/>
</dbReference>
<keyword evidence="4" id="KW-0732">Signal</keyword>
<evidence type="ECO:0000313" key="5">
    <source>
        <dbReference type="EMBL" id="KAE9458135.1"/>
    </source>
</evidence>
<comment type="caution">
    <text evidence="5">The sequence shown here is derived from an EMBL/GenBank/DDBJ whole genome shotgun (WGS) entry which is preliminary data.</text>
</comment>
<dbReference type="OrthoDB" id="65569at2759"/>
<dbReference type="SUPFAM" id="SSF51445">
    <property type="entry name" value="(Trans)glycosidases"/>
    <property type="match status" value="1"/>
</dbReference>
<feature type="non-terminal residue" evidence="5">
    <location>
        <position position="1"/>
    </location>
</feature>
<evidence type="ECO:0000313" key="6">
    <source>
        <dbReference type="Proteomes" id="UP000428333"/>
    </source>
</evidence>
<comment type="similarity">
    <text evidence="1 3">Belongs to the glycosyl hydrolase 1 family.</text>
</comment>
<dbReference type="Gene3D" id="3.20.20.80">
    <property type="entry name" value="Glycosidases"/>
    <property type="match status" value="2"/>
</dbReference>
<name>A0A6A4LKB4_9ERIC</name>
<reference evidence="5 6" key="1">
    <citation type="journal article" date="2019" name="Genome Biol. Evol.">
        <title>The Rhododendron genome and chromosomal organization provide insight into shared whole-genome duplications across the heath family (Ericaceae).</title>
        <authorList>
            <person name="Soza V.L."/>
            <person name="Lindsley D."/>
            <person name="Waalkes A."/>
            <person name="Ramage E."/>
            <person name="Patwardhan R.P."/>
            <person name="Burton J.N."/>
            <person name="Adey A."/>
            <person name="Kumar A."/>
            <person name="Qiu R."/>
            <person name="Shendure J."/>
            <person name="Hall B."/>
        </authorList>
    </citation>
    <scope>NUCLEOTIDE SEQUENCE [LARGE SCALE GENOMIC DNA]</scope>
    <source>
        <strain evidence="5">RSF 1966-606</strain>
    </source>
</reference>
<dbReference type="PANTHER" id="PTHR10353">
    <property type="entry name" value="GLYCOSYL HYDROLASE"/>
    <property type="match status" value="1"/>
</dbReference>
<keyword evidence="2" id="KW-0378">Hydrolase</keyword>
<dbReference type="Proteomes" id="UP000428333">
    <property type="component" value="Linkage Group LG06"/>
</dbReference>
<dbReference type="PANTHER" id="PTHR10353:SF175">
    <property type="entry name" value="BETA-GLUCOSIDASE 18-LIKE ISOFORM X1"/>
    <property type="match status" value="1"/>
</dbReference>
<evidence type="ECO:0008006" key="7">
    <source>
        <dbReference type="Google" id="ProtNLM"/>
    </source>
</evidence>
<dbReference type="InterPro" id="IPR001360">
    <property type="entry name" value="Glyco_hydro_1"/>
</dbReference>
<dbReference type="EMBL" id="QEFC01001431">
    <property type="protein sequence ID" value="KAE9458135.1"/>
    <property type="molecule type" value="Genomic_DNA"/>
</dbReference>
<organism evidence="5 6">
    <name type="scientific">Rhododendron williamsianum</name>
    <dbReference type="NCBI Taxonomy" id="262921"/>
    <lineage>
        <taxon>Eukaryota</taxon>
        <taxon>Viridiplantae</taxon>
        <taxon>Streptophyta</taxon>
        <taxon>Embryophyta</taxon>
        <taxon>Tracheophyta</taxon>
        <taxon>Spermatophyta</taxon>
        <taxon>Magnoliopsida</taxon>
        <taxon>eudicotyledons</taxon>
        <taxon>Gunneridae</taxon>
        <taxon>Pentapetalae</taxon>
        <taxon>asterids</taxon>
        <taxon>Ericales</taxon>
        <taxon>Ericaceae</taxon>
        <taxon>Ericoideae</taxon>
        <taxon>Rhodoreae</taxon>
        <taxon>Rhododendron</taxon>
    </lineage>
</organism>